<dbReference type="Pfam" id="PF00078">
    <property type="entry name" value="RVT_1"/>
    <property type="match status" value="1"/>
</dbReference>
<protein>
    <recommendedName>
        <fullName evidence="1">Reverse transcriptase domain-containing protein</fullName>
    </recommendedName>
</protein>
<reference evidence="2" key="2">
    <citation type="submission" date="2025-09" db="UniProtKB">
        <authorList>
            <consortium name="Ensembl"/>
        </authorList>
    </citation>
    <scope>IDENTIFICATION</scope>
</reference>
<dbReference type="AlphaFoldDB" id="A0A3B4A6P1"/>
<feature type="domain" description="Reverse transcriptase" evidence="1">
    <location>
        <begin position="1"/>
        <end position="133"/>
    </location>
</feature>
<dbReference type="PROSITE" id="PS50878">
    <property type="entry name" value="RT_POL"/>
    <property type="match status" value="1"/>
</dbReference>
<keyword evidence="3" id="KW-1185">Reference proteome</keyword>
<evidence type="ECO:0000313" key="3">
    <source>
        <dbReference type="Proteomes" id="UP000261520"/>
    </source>
</evidence>
<dbReference type="PANTHER" id="PTHR31635">
    <property type="entry name" value="REVERSE TRANSCRIPTASE DOMAIN-CONTAINING PROTEIN-RELATED"/>
    <property type="match status" value="1"/>
</dbReference>
<proteinExistence type="predicted"/>
<dbReference type="Proteomes" id="UP000261520">
    <property type="component" value="Unplaced"/>
</dbReference>
<dbReference type="PANTHER" id="PTHR31635:SF196">
    <property type="entry name" value="REVERSE TRANSCRIPTASE DOMAIN-CONTAINING PROTEIN-RELATED"/>
    <property type="match status" value="1"/>
</dbReference>
<sequence length="247" mass="27899">TRTRPGQKEDEARFTSQGTRQGCPLSPLLFTLAIEPLAMAIRNHPILKVLTIGDRKHCIALYADDVILFCSNLKQTIAALIDLITYFGNFAYYKINTSKCAILFTNKLERVKPPVHTPFEVCDHSFTYLGVKITPAIDEIIPKNYNDLTERVIQLINRWNKLPISMIGRSRSLILLGICFQILCGTINIPEVKRCIATSWKPDIPCSASQWLKGMTFCLALEKISYSTKNKLDVLGNMDNILQFFGV</sequence>
<dbReference type="SUPFAM" id="SSF56672">
    <property type="entry name" value="DNA/RNA polymerases"/>
    <property type="match status" value="1"/>
</dbReference>
<dbReference type="InterPro" id="IPR000477">
    <property type="entry name" value="RT_dom"/>
</dbReference>
<evidence type="ECO:0000259" key="1">
    <source>
        <dbReference type="PROSITE" id="PS50878"/>
    </source>
</evidence>
<dbReference type="InterPro" id="IPR043502">
    <property type="entry name" value="DNA/RNA_pol_sf"/>
</dbReference>
<evidence type="ECO:0000313" key="2">
    <source>
        <dbReference type="Ensembl" id="ENSPMGP00000012294.1"/>
    </source>
</evidence>
<dbReference type="Ensembl" id="ENSPMGT00000013114.1">
    <property type="protein sequence ID" value="ENSPMGP00000012294.1"/>
    <property type="gene ID" value="ENSPMGG00000010144.1"/>
</dbReference>
<accession>A0A3B4A6P1</accession>
<organism evidence="2 3">
    <name type="scientific">Periophthalmus magnuspinnatus</name>
    <dbReference type="NCBI Taxonomy" id="409849"/>
    <lineage>
        <taxon>Eukaryota</taxon>
        <taxon>Metazoa</taxon>
        <taxon>Chordata</taxon>
        <taxon>Craniata</taxon>
        <taxon>Vertebrata</taxon>
        <taxon>Euteleostomi</taxon>
        <taxon>Actinopterygii</taxon>
        <taxon>Neopterygii</taxon>
        <taxon>Teleostei</taxon>
        <taxon>Neoteleostei</taxon>
        <taxon>Acanthomorphata</taxon>
        <taxon>Gobiaria</taxon>
        <taxon>Gobiiformes</taxon>
        <taxon>Gobioidei</taxon>
        <taxon>Gobiidae</taxon>
        <taxon>Oxudercinae</taxon>
        <taxon>Periophthalmus</taxon>
    </lineage>
</organism>
<dbReference type="STRING" id="409849.ENSPMGP00000012294"/>
<name>A0A3B4A6P1_9GOBI</name>
<reference evidence="2" key="1">
    <citation type="submission" date="2025-08" db="UniProtKB">
        <authorList>
            <consortium name="Ensembl"/>
        </authorList>
    </citation>
    <scope>IDENTIFICATION</scope>
</reference>